<dbReference type="RefSeq" id="WP_016141599.1">
    <property type="nucleotide sequence ID" value="NZ_KB976987.1"/>
</dbReference>
<protein>
    <submittedName>
        <fullName evidence="2">Uncharacterized protein</fullName>
    </submittedName>
</protein>
<name>R8YHG9_ACIPI</name>
<organism evidence="2 3">
    <name type="scientific">Acinetobacter pittii ANC 4050</name>
    <dbReference type="NCBI Taxonomy" id="1217691"/>
    <lineage>
        <taxon>Bacteria</taxon>
        <taxon>Pseudomonadati</taxon>
        <taxon>Pseudomonadota</taxon>
        <taxon>Gammaproteobacteria</taxon>
        <taxon>Moraxellales</taxon>
        <taxon>Moraxellaceae</taxon>
        <taxon>Acinetobacter</taxon>
        <taxon>Acinetobacter calcoaceticus/baumannii complex</taxon>
    </lineage>
</organism>
<evidence type="ECO:0000313" key="2">
    <source>
        <dbReference type="EMBL" id="EOQ68873.1"/>
    </source>
</evidence>
<gene>
    <name evidence="2" type="ORF">F931_01591</name>
</gene>
<keyword evidence="1" id="KW-0812">Transmembrane</keyword>
<dbReference type="HOGENOM" id="CLU_1113974_0_0_6"/>
<feature type="transmembrane region" description="Helical" evidence="1">
    <location>
        <begin position="40"/>
        <end position="58"/>
    </location>
</feature>
<comment type="caution">
    <text evidence="2">The sequence shown here is derived from an EMBL/GenBank/DDBJ whole genome shotgun (WGS) entry which is preliminary data.</text>
</comment>
<keyword evidence="1" id="KW-0472">Membrane</keyword>
<dbReference type="OrthoDB" id="6713661at2"/>
<reference evidence="2 3" key="1">
    <citation type="submission" date="2013-02" db="EMBL/GenBank/DDBJ databases">
        <title>The Genome Sequence of Acinetobacter sp. ANC 4050.</title>
        <authorList>
            <consortium name="The Broad Institute Genome Sequencing Platform"/>
            <consortium name="The Broad Institute Genome Sequencing Center for Infectious Disease"/>
            <person name="Cerqueira G."/>
            <person name="Feldgarden M."/>
            <person name="Courvalin P."/>
            <person name="Perichon B."/>
            <person name="Grillot-Courvalin C."/>
            <person name="Clermont D."/>
            <person name="Rocha E."/>
            <person name="Yoon E.-J."/>
            <person name="Nemec A."/>
            <person name="Walker B."/>
            <person name="Young S.K."/>
            <person name="Zeng Q."/>
            <person name="Gargeya S."/>
            <person name="Fitzgerald M."/>
            <person name="Haas B."/>
            <person name="Abouelleil A."/>
            <person name="Alvarado L."/>
            <person name="Arachchi H.M."/>
            <person name="Berlin A.M."/>
            <person name="Chapman S.B."/>
            <person name="Dewar J."/>
            <person name="Goldberg J."/>
            <person name="Griggs A."/>
            <person name="Gujja S."/>
            <person name="Hansen M."/>
            <person name="Howarth C."/>
            <person name="Imamovic A."/>
            <person name="Larimer J."/>
            <person name="McCowan C."/>
            <person name="Murphy C."/>
            <person name="Neiman D."/>
            <person name="Pearson M."/>
            <person name="Priest M."/>
            <person name="Roberts A."/>
            <person name="Saif S."/>
            <person name="Shea T."/>
            <person name="Sisk P."/>
            <person name="Sykes S."/>
            <person name="Wortman J."/>
            <person name="Nusbaum C."/>
            <person name="Birren B."/>
        </authorList>
    </citation>
    <scope>NUCLEOTIDE SEQUENCE [LARGE SCALE GENOMIC DNA]</scope>
    <source>
        <strain evidence="2 3">ANC 4050</strain>
    </source>
</reference>
<sequence length="249" mass="29308">MDRKSLLADLLAIYAIILTICIALYAIFDVFKIDKSTATNLLVWSATLLAPISIFYGFRSWKIQLFDQSKINALENIKKKVSEFNKVTLDYRLYSRNLYLLLEKDETTFKKILKEWVEKAELIRREIMSILEIDGIYFDSSKNELKTLYKHNDNLLELINEIENAEFILFTCWIGSASPSPLENGESKEIVIYKYMYLLDPSSHYLKHKLSNKPEILDHCQKFEDEIISTPIREFFKTLNEILQYTFIK</sequence>
<keyword evidence="1" id="KW-1133">Transmembrane helix</keyword>
<dbReference type="Proteomes" id="UP000014024">
    <property type="component" value="Unassembled WGS sequence"/>
</dbReference>
<dbReference type="AlphaFoldDB" id="R8YHG9"/>
<dbReference type="PATRIC" id="fig|1217691.3.peg.1570"/>
<evidence type="ECO:0000256" key="1">
    <source>
        <dbReference type="SAM" id="Phobius"/>
    </source>
</evidence>
<evidence type="ECO:0000313" key="3">
    <source>
        <dbReference type="Proteomes" id="UP000014024"/>
    </source>
</evidence>
<feature type="transmembrane region" description="Helical" evidence="1">
    <location>
        <begin position="7"/>
        <end position="28"/>
    </location>
</feature>
<accession>R8YHG9</accession>
<dbReference type="EMBL" id="APQM01000007">
    <property type="protein sequence ID" value="EOQ68873.1"/>
    <property type="molecule type" value="Genomic_DNA"/>
</dbReference>
<proteinExistence type="predicted"/>